<dbReference type="Proteomes" id="UP000051952">
    <property type="component" value="Unassembled WGS sequence"/>
</dbReference>
<evidence type="ECO:0000313" key="2">
    <source>
        <dbReference type="EMBL" id="CUG85782.1"/>
    </source>
</evidence>
<keyword evidence="1" id="KW-0472">Membrane</keyword>
<protein>
    <submittedName>
        <fullName evidence="2">GPI-anchored surface protein, putative</fullName>
    </submittedName>
</protein>
<keyword evidence="3" id="KW-1185">Reference proteome</keyword>
<reference evidence="3" key="1">
    <citation type="submission" date="2015-09" db="EMBL/GenBank/DDBJ databases">
        <authorList>
            <consortium name="Pathogen Informatics"/>
        </authorList>
    </citation>
    <scope>NUCLEOTIDE SEQUENCE [LARGE SCALE GENOMIC DNA]</scope>
    <source>
        <strain evidence="3">Lake Konstanz</strain>
    </source>
</reference>
<keyword evidence="1" id="KW-0812">Transmembrane</keyword>
<gene>
    <name evidence="2" type="ORF">BSAL_90700</name>
</gene>
<keyword evidence="1" id="KW-1133">Transmembrane helix</keyword>
<organism evidence="2 3">
    <name type="scientific">Bodo saltans</name>
    <name type="common">Flagellated protozoan</name>
    <dbReference type="NCBI Taxonomy" id="75058"/>
    <lineage>
        <taxon>Eukaryota</taxon>
        <taxon>Discoba</taxon>
        <taxon>Euglenozoa</taxon>
        <taxon>Kinetoplastea</taxon>
        <taxon>Metakinetoplastina</taxon>
        <taxon>Eubodonida</taxon>
        <taxon>Bodonidae</taxon>
        <taxon>Bodo</taxon>
    </lineage>
</organism>
<accession>A0A0S4J3L3</accession>
<dbReference type="EMBL" id="CYKH01001196">
    <property type="protein sequence ID" value="CUG85782.1"/>
    <property type="molecule type" value="Genomic_DNA"/>
</dbReference>
<name>A0A0S4J3L3_BODSA</name>
<evidence type="ECO:0000256" key="1">
    <source>
        <dbReference type="SAM" id="Phobius"/>
    </source>
</evidence>
<feature type="transmembrane region" description="Helical" evidence="1">
    <location>
        <begin position="153"/>
        <end position="175"/>
    </location>
</feature>
<evidence type="ECO:0000313" key="3">
    <source>
        <dbReference type="Proteomes" id="UP000051952"/>
    </source>
</evidence>
<proteinExistence type="predicted"/>
<dbReference type="AlphaFoldDB" id="A0A0S4J3L3"/>
<sequence length="194" mass="20355">MKTLTFELNLTVSHVVSITSSLGRTDSKSHKHTSSVLLSLTPSLVPLVLVGAATPPPIVAAAFVSVATAVSGGAVGDAATIATLTMMTCTGKTTWDSNTGPQRLVVSIFYDLGPAASFLGNTGLAALFYILHRSIVRIVHIRSRRRSGGLRDSVATVAGKVGFPSMSWSVSLFLLPGMMHDVFSYCSPPVFNCS</sequence>
<feature type="transmembrane region" description="Helical" evidence="1">
    <location>
        <begin position="112"/>
        <end position="132"/>
    </location>
</feature>
<dbReference type="VEuPathDB" id="TriTrypDB:BSAL_90700"/>